<evidence type="ECO:0000313" key="3">
    <source>
        <dbReference type="Proteomes" id="UP000029004"/>
    </source>
</evidence>
<keyword evidence="3" id="KW-1185">Reference proteome</keyword>
<dbReference type="OrthoDB" id="2020141at2"/>
<reference evidence="2 3" key="1">
    <citation type="submission" date="2014-03" db="EMBL/GenBank/DDBJ databases">
        <title>Genomics of Bifidobacteria.</title>
        <authorList>
            <person name="Ventura M."/>
            <person name="Milani C."/>
            <person name="Lugli G.A."/>
        </authorList>
    </citation>
    <scope>NUCLEOTIDE SEQUENCE [LARGE SCALE GENOMIC DNA]</scope>
    <source>
        <strain evidence="2 3">DSM 23968</strain>
    </source>
</reference>
<evidence type="ECO:0000313" key="2">
    <source>
        <dbReference type="EMBL" id="KFJ01386.1"/>
    </source>
</evidence>
<dbReference type="RefSeq" id="WP_034525585.1">
    <property type="nucleotide sequence ID" value="NZ_JGZP01000001.1"/>
</dbReference>
<dbReference type="EMBL" id="JGZP01000001">
    <property type="protein sequence ID" value="KFJ01386.1"/>
    <property type="molecule type" value="Genomic_DNA"/>
</dbReference>
<accession>A0A087E0T5</accession>
<dbReference type="eggNOG" id="COG1672">
    <property type="taxonomic scope" value="Bacteria"/>
</dbReference>
<feature type="domain" description="Orc1-like AAA ATPase" evidence="1">
    <location>
        <begin position="17"/>
        <end position="168"/>
    </location>
</feature>
<sequence length="378" mass="40607">MAVNPFKPTAGKMPPILIGRQSIIEDFSEALANGAGAPGRIMLITGQRGFGKTVMLTEFRRIARAQHWETIGETASEGLVSRLVQTLSPTGIRFDQATISPSIGIPGVATASLGQAHLSAVANPLTLRNAINTRLGSRKIGKGKGVLITIDETQAASHGDVVAIATAIQHVIADADESDIPDADKKGVAIVFAGLPYMVNELLDNEVTTFLRRALRRELDNVPLVDVKNAFLETVADSGKTISEEDALCAAQQSDGYPYMVQLIGYYMWQSAERRGSDAITAHDVDSGVKDALLAFDDAVCAPALDGTSEAERLFLNAMAQDAPEPTRVSDIAQRVHRSRSWVGKYRAILIKDKLIRSAGHGKVEFAVPHLGEYLAVR</sequence>
<dbReference type="SUPFAM" id="SSF52540">
    <property type="entry name" value="P-loop containing nucleoside triphosphate hydrolases"/>
    <property type="match status" value="1"/>
</dbReference>
<name>A0A087E0T5_9BIFI</name>
<dbReference type="InterPro" id="IPR027417">
    <property type="entry name" value="P-loop_NTPase"/>
</dbReference>
<evidence type="ECO:0000259" key="1">
    <source>
        <dbReference type="Pfam" id="PF13191"/>
    </source>
</evidence>
<dbReference type="Pfam" id="PF13191">
    <property type="entry name" value="AAA_16"/>
    <property type="match status" value="1"/>
</dbReference>
<dbReference type="Proteomes" id="UP000029004">
    <property type="component" value="Unassembled WGS sequence"/>
</dbReference>
<proteinExistence type="predicted"/>
<dbReference type="InterPro" id="IPR041664">
    <property type="entry name" value="AAA_16"/>
</dbReference>
<dbReference type="Gene3D" id="3.40.50.300">
    <property type="entry name" value="P-loop containing nucleotide triphosphate hydrolases"/>
    <property type="match status" value="1"/>
</dbReference>
<organism evidence="2 3">
    <name type="scientific">Bifidobacterium stellenboschense</name>
    <dbReference type="NCBI Taxonomy" id="762211"/>
    <lineage>
        <taxon>Bacteria</taxon>
        <taxon>Bacillati</taxon>
        <taxon>Actinomycetota</taxon>
        <taxon>Actinomycetes</taxon>
        <taxon>Bifidobacteriales</taxon>
        <taxon>Bifidobacteriaceae</taxon>
        <taxon>Bifidobacterium</taxon>
    </lineage>
</organism>
<comment type="caution">
    <text evidence="2">The sequence shown here is derived from an EMBL/GenBank/DDBJ whole genome shotgun (WGS) entry which is preliminary data.</text>
</comment>
<dbReference type="AlphaFoldDB" id="A0A087E0T5"/>
<gene>
    <name evidence="2" type="ORF">BSTEL_0972</name>
</gene>
<protein>
    <submittedName>
        <fullName evidence="2">ATPase AAA</fullName>
    </submittedName>
</protein>